<name>A0A4Y2QYW9_ARAVE</name>
<sequence>MEWRHSRSPQKKSKQRCQHTKLFVVFWDRQGILLVESLPRGETINAVRYCETLRKVWSAIQNKRRGMLSQGIVFLFLTHNSQPTRKGVRP</sequence>
<evidence type="ECO:0000313" key="1">
    <source>
        <dbReference type="EMBL" id="GBN68416.1"/>
    </source>
</evidence>
<evidence type="ECO:0008006" key="3">
    <source>
        <dbReference type="Google" id="ProtNLM"/>
    </source>
</evidence>
<dbReference type="Gene3D" id="3.30.420.10">
    <property type="entry name" value="Ribonuclease H-like superfamily/Ribonuclease H"/>
    <property type="match status" value="1"/>
</dbReference>
<evidence type="ECO:0000313" key="2">
    <source>
        <dbReference type="Proteomes" id="UP000499080"/>
    </source>
</evidence>
<dbReference type="GO" id="GO:0003676">
    <property type="term" value="F:nucleic acid binding"/>
    <property type="evidence" value="ECO:0007669"/>
    <property type="project" value="InterPro"/>
</dbReference>
<dbReference type="Proteomes" id="UP000499080">
    <property type="component" value="Unassembled WGS sequence"/>
</dbReference>
<gene>
    <name evidence="1" type="ORF">AVEN_236343_1</name>
</gene>
<accession>A0A4Y2QYW9</accession>
<dbReference type="EMBL" id="BGPR01015210">
    <property type="protein sequence ID" value="GBN68416.1"/>
    <property type="molecule type" value="Genomic_DNA"/>
</dbReference>
<protein>
    <recommendedName>
        <fullName evidence="3">Mariner Mos1 transposase</fullName>
    </recommendedName>
</protein>
<organism evidence="1 2">
    <name type="scientific">Araneus ventricosus</name>
    <name type="common">Orbweaver spider</name>
    <name type="synonym">Epeira ventricosa</name>
    <dbReference type="NCBI Taxonomy" id="182803"/>
    <lineage>
        <taxon>Eukaryota</taxon>
        <taxon>Metazoa</taxon>
        <taxon>Ecdysozoa</taxon>
        <taxon>Arthropoda</taxon>
        <taxon>Chelicerata</taxon>
        <taxon>Arachnida</taxon>
        <taxon>Araneae</taxon>
        <taxon>Araneomorphae</taxon>
        <taxon>Entelegynae</taxon>
        <taxon>Araneoidea</taxon>
        <taxon>Araneidae</taxon>
        <taxon>Araneus</taxon>
    </lineage>
</organism>
<keyword evidence="2" id="KW-1185">Reference proteome</keyword>
<dbReference type="InterPro" id="IPR036397">
    <property type="entry name" value="RNaseH_sf"/>
</dbReference>
<proteinExistence type="predicted"/>
<comment type="caution">
    <text evidence="1">The sequence shown here is derived from an EMBL/GenBank/DDBJ whole genome shotgun (WGS) entry which is preliminary data.</text>
</comment>
<dbReference type="AlphaFoldDB" id="A0A4Y2QYW9"/>
<reference evidence="1 2" key="1">
    <citation type="journal article" date="2019" name="Sci. Rep.">
        <title>Orb-weaving spider Araneus ventricosus genome elucidates the spidroin gene catalogue.</title>
        <authorList>
            <person name="Kono N."/>
            <person name="Nakamura H."/>
            <person name="Ohtoshi R."/>
            <person name="Moran D.A.P."/>
            <person name="Shinohara A."/>
            <person name="Yoshida Y."/>
            <person name="Fujiwara M."/>
            <person name="Mori M."/>
            <person name="Tomita M."/>
            <person name="Arakawa K."/>
        </authorList>
    </citation>
    <scope>NUCLEOTIDE SEQUENCE [LARGE SCALE GENOMIC DNA]</scope>
</reference>
<dbReference type="InterPro" id="IPR001888">
    <property type="entry name" value="Transposase_1"/>
</dbReference>
<dbReference type="Pfam" id="PF01359">
    <property type="entry name" value="Transposase_1"/>
    <property type="match status" value="1"/>
</dbReference>
<dbReference type="OrthoDB" id="10017160at2759"/>